<organism evidence="1 2">
    <name type="scientific">Leptolyngbya subtilissima DQ-A4</name>
    <dbReference type="NCBI Taxonomy" id="2933933"/>
    <lineage>
        <taxon>Bacteria</taxon>
        <taxon>Bacillati</taxon>
        <taxon>Cyanobacteriota</taxon>
        <taxon>Cyanophyceae</taxon>
        <taxon>Leptolyngbyales</taxon>
        <taxon>Leptolyngbyaceae</taxon>
        <taxon>Leptolyngbya group</taxon>
        <taxon>Leptolyngbya</taxon>
    </lineage>
</organism>
<comment type="caution">
    <text evidence="1">The sequence shown here is derived from an EMBL/GenBank/DDBJ whole genome shotgun (WGS) entry which is preliminary data.</text>
</comment>
<evidence type="ECO:0000313" key="1">
    <source>
        <dbReference type="EMBL" id="MEP0946444.1"/>
    </source>
</evidence>
<dbReference type="Proteomes" id="UP001482513">
    <property type="component" value="Unassembled WGS sequence"/>
</dbReference>
<dbReference type="RefSeq" id="WP_190696021.1">
    <property type="nucleotide sequence ID" value="NZ_JAMPKX010000002.1"/>
</dbReference>
<reference evidence="1 2" key="1">
    <citation type="submission" date="2022-04" db="EMBL/GenBank/DDBJ databases">
        <title>Positive selection, recombination, and allopatry shape intraspecific diversity of widespread and dominant cyanobacteria.</title>
        <authorList>
            <person name="Wei J."/>
            <person name="Shu W."/>
            <person name="Hu C."/>
        </authorList>
    </citation>
    <scope>NUCLEOTIDE SEQUENCE [LARGE SCALE GENOMIC DNA]</scope>
    <source>
        <strain evidence="1 2">DQ-A4</strain>
    </source>
</reference>
<name>A0ABV0K1A2_9CYAN</name>
<dbReference type="EMBL" id="JAMPKX010000002">
    <property type="protein sequence ID" value="MEP0946444.1"/>
    <property type="molecule type" value="Genomic_DNA"/>
</dbReference>
<proteinExistence type="predicted"/>
<protein>
    <submittedName>
        <fullName evidence="1">Uncharacterized protein</fullName>
    </submittedName>
</protein>
<accession>A0ABV0K1A2</accession>
<gene>
    <name evidence="1" type="ORF">NC992_06130</name>
</gene>
<keyword evidence="2" id="KW-1185">Reference proteome</keyword>
<evidence type="ECO:0000313" key="2">
    <source>
        <dbReference type="Proteomes" id="UP001482513"/>
    </source>
</evidence>
<sequence>MKPNSLYAQLELIQEPLDRPIQTDYSIARAWAEAKRRLSLVGSALLTYLCGSADLSVTVKRDRWGNTLFVAHDPVSQQRRTFSSEQELRVWVDQRYYQ</sequence>